<dbReference type="Pfam" id="PF08447">
    <property type="entry name" value="PAS_3"/>
    <property type="match status" value="1"/>
</dbReference>
<accession>A0A6A6JG64</accession>
<dbReference type="Gene3D" id="3.30.450.20">
    <property type="entry name" value="PAS domain"/>
    <property type="match status" value="1"/>
</dbReference>
<dbReference type="InterPro" id="IPR035965">
    <property type="entry name" value="PAS-like_dom_sf"/>
</dbReference>
<protein>
    <recommendedName>
        <fullName evidence="1">PAS domain-containing protein</fullName>
    </recommendedName>
</protein>
<gene>
    <name evidence="2" type="ORF">EI97DRAFT_459098</name>
</gene>
<dbReference type="InterPro" id="IPR013655">
    <property type="entry name" value="PAS_fold_3"/>
</dbReference>
<dbReference type="EMBL" id="ML986496">
    <property type="protein sequence ID" value="KAF2275630.1"/>
    <property type="molecule type" value="Genomic_DNA"/>
</dbReference>
<evidence type="ECO:0000313" key="2">
    <source>
        <dbReference type="EMBL" id="KAF2275630.1"/>
    </source>
</evidence>
<dbReference type="GeneID" id="54554144"/>
<dbReference type="Proteomes" id="UP000800097">
    <property type="component" value="Unassembled WGS sequence"/>
</dbReference>
<evidence type="ECO:0000259" key="1">
    <source>
        <dbReference type="PROSITE" id="PS50112"/>
    </source>
</evidence>
<organism evidence="2 3">
    <name type="scientific">Westerdykella ornata</name>
    <dbReference type="NCBI Taxonomy" id="318751"/>
    <lineage>
        <taxon>Eukaryota</taxon>
        <taxon>Fungi</taxon>
        <taxon>Dikarya</taxon>
        <taxon>Ascomycota</taxon>
        <taxon>Pezizomycotina</taxon>
        <taxon>Dothideomycetes</taxon>
        <taxon>Pleosporomycetidae</taxon>
        <taxon>Pleosporales</taxon>
        <taxon>Sporormiaceae</taxon>
        <taxon>Westerdykella</taxon>
    </lineage>
</organism>
<dbReference type="RefSeq" id="XP_033653169.1">
    <property type="nucleotide sequence ID" value="XM_033800969.1"/>
</dbReference>
<dbReference type="OrthoDB" id="411251at2759"/>
<dbReference type="SUPFAM" id="SSF55785">
    <property type="entry name" value="PYP-like sensor domain (PAS domain)"/>
    <property type="match status" value="1"/>
</dbReference>
<proteinExistence type="predicted"/>
<evidence type="ECO:0000313" key="3">
    <source>
        <dbReference type="Proteomes" id="UP000800097"/>
    </source>
</evidence>
<dbReference type="AlphaFoldDB" id="A0A6A6JG64"/>
<dbReference type="InterPro" id="IPR000014">
    <property type="entry name" value="PAS"/>
</dbReference>
<keyword evidence="3" id="KW-1185">Reference proteome</keyword>
<dbReference type="CDD" id="cd00130">
    <property type="entry name" value="PAS"/>
    <property type="match status" value="1"/>
</dbReference>
<reference evidence="2" key="1">
    <citation type="journal article" date="2020" name="Stud. Mycol.">
        <title>101 Dothideomycetes genomes: a test case for predicting lifestyles and emergence of pathogens.</title>
        <authorList>
            <person name="Haridas S."/>
            <person name="Albert R."/>
            <person name="Binder M."/>
            <person name="Bloem J."/>
            <person name="Labutti K."/>
            <person name="Salamov A."/>
            <person name="Andreopoulos B."/>
            <person name="Baker S."/>
            <person name="Barry K."/>
            <person name="Bills G."/>
            <person name="Bluhm B."/>
            <person name="Cannon C."/>
            <person name="Castanera R."/>
            <person name="Culley D."/>
            <person name="Daum C."/>
            <person name="Ezra D."/>
            <person name="Gonzalez J."/>
            <person name="Henrissat B."/>
            <person name="Kuo A."/>
            <person name="Liang C."/>
            <person name="Lipzen A."/>
            <person name="Lutzoni F."/>
            <person name="Magnuson J."/>
            <person name="Mondo S."/>
            <person name="Nolan M."/>
            <person name="Ohm R."/>
            <person name="Pangilinan J."/>
            <person name="Park H.-J."/>
            <person name="Ramirez L."/>
            <person name="Alfaro M."/>
            <person name="Sun H."/>
            <person name="Tritt A."/>
            <person name="Yoshinaga Y."/>
            <person name="Zwiers L.-H."/>
            <person name="Turgeon B."/>
            <person name="Goodwin S."/>
            <person name="Spatafora J."/>
            <person name="Crous P."/>
            <person name="Grigoriev I."/>
        </authorList>
    </citation>
    <scope>NUCLEOTIDE SEQUENCE</scope>
    <source>
        <strain evidence="2">CBS 379.55</strain>
    </source>
</reference>
<sequence length="149" mass="17381">MENTTFITIHVDILGHTPDEIVNTSVWDRFHPDDVPFVKMKHKRGVTMDKAAVLAYARIQDRRSHYVTCECCFSVVYDVMVCRTSIYCYSHSSQKRAMDAPLIRRLFTSSPEDPRYHKISHLSSKFSLTDKKQTHEPLWSNSASIWQRT</sequence>
<dbReference type="PROSITE" id="PS50112">
    <property type="entry name" value="PAS"/>
    <property type="match status" value="1"/>
</dbReference>
<name>A0A6A6JG64_WESOR</name>
<feature type="domain" description="PAS" evidence="1">
    <location>
        <begin position="12"/>
        <end position="49"/>
    </location>
</feature>